<dbReference type="RefSeq" id="XP_033604146.1">
    <property type="nucleotide sequence ID" value="XM_033749225.1"/>
</dbReference>
<gene>
    <name evidence="8" type="ORF">EJ05DRAFT_535057</name>
</gene>
<reference evidence="8" key="1">
    <citation type="journal article" date="2020" name="Stud. Mycol.">
        <title>101 Dothideomycetes genomes: a test case for predicting lifestyles and emergence of pathogens.</title>
        <authorList>
            <person name="Haridas S."/>
            <person name="Albert R."/>
            <person name="Binder M."/>
            <person name="Bloem J."/>
            <person name="Labutti K."/>
            <person name="Salamov A."/>
            <person name="Andreopoulos B."/>
            <person name="Baker S."/>
            <person name="Barry K."/>
            <person name="Bills G."/>
            <person name="Bluhm B."/>
            <person name="Cannon C."/>
            <person name="Castanera R."/>
            <person name="Culley D."/>
            <person name="Daum C."/>
            <person name="Ezra D."/>
            <person name="Gonzalez J."/>
            <person name="Henrissat B."/>
            <person name="Kuo A."/>
            <person name="Liang C."/>
            <person name="Lipzen A."/>
            <person name="Lutzoni F."/>
            <person name="Magnuson J."/>
            <person name="Mondo S."/>
            <person name="Nolan M."/>
            <person name="Ohm R."/>
            <person name="Pangilinan J."/>
            <person name="Park H.-J."/>
            <person name="Ramirez L."/>
            <person name="Alfaro M."/>
            <person name="Sun H."/>
            <person name="Tritt A."/>
            <person name="Yoshinaga Y."/>
            <person name="Zwiers L.-H."/>
            <person name="Turgeon B."/>
            <person name="Goodwin S."/>
            <person name="Spatafora J."/>
            <person name="Crous P."/>
            <person name="Grigoriev I."/>
        </authorList>
    </citation>
    <scope>NUCLEOTIDE SEQUENCE</scope>
    <source>
        <strain evidence="8">CBS 121739</strain>
    </source>
</reference>
<evidence type="ECO:0000256" key="6">
    <source>
        <dbReference type="SAM" id="MobiDB-lite"/>
    </source>
</evidence>
<evidence type="ECO:0000256" key="5">
    <source>
        <dbReference type="ARBA" id="ARBA00023242"/>
    </source>
</evidence>
<dbReference type="GeneID" id="54490279"/>
<keyword evidence="3" id="KW-0238">DNA-binding</keyword>
<organism evidence="8 9">
    <name type="scientific">Pseudovirgaria hyperparasitica</name>
    <dbReference type="NCBI Taxonomy" id="470096"/>
    <lineage>
        <taxon>Eukaryota</taxon>
        <taxon>Fungi</taxon>
        <taxon>Dikarya</taxon>
        <taxon>Ascomycota</taxon>
        <taxon>Pezizomycotina</taxon>
        <taxon>Dothideomycetes</taxon>
        <taxon>Dothideomycetes incertae sedis</taxon>
        <taxon>Acrospermales</taxon>
        <taxon>Acrospermaceae</taxon>
        <taxon>Pseudovirgaria</taxon>
    </lineage>
</organism>
<evidence type="ECO:0000256" key="4">
    <source>
        <dbReference type="ARBA" id="ARBA00023163"/>
    </source>
</evidence>
<dbReference type="SUPFAM" id="SSF57701">
    <property type="entry name" value="Zn2/Cys6 DNA-binding domain"/>
    <property type="match status" value="1"/>
</dbReference>
<evidence type="ECO:0000259" key="7">
    <source>
        <dbReference type="PROSITE" id="PS50048"/>
    </source>
</evidence>
<dbReference type="OrthoDB" id="5424793at2759"/>
<protein>
    <recommendedName>
        <fullName evidence="7">Zn(2)-C6 fungal-type domain-containing protein</fullName>
    </recommendedName>
</protein>
<dbReference type="GO" id="GO:0008270">
    <property type="term" value="F:zinc ion binding"/>
    <property type="evidence" value="ECO:0007669"/>
    <property type="project" value="InterPro"/>
</dbReference>
<dbReference type="InterPro" id="IPR036864">
    <property type="entry name" value="Zn2-C6_fun-type_DNA-bd_sf"/>
</dbReference>
<name>A0A6A6WHW9_9PEZI</name>
<evidence type="ECO:0000256" key="2">
    <source>
        <dbReference type="ARBA" id="ARBA00023015"/>
    </source>
</evidence>
<dbReference type="GO" id="GO:0000981">
    <property type="term" value="F:DNA-binding transcription factor activity, RNA polymerase II-specific"/>
    <property type="evidence" value="ECO:0007669"/>
    <property type="project" value="InterPro"/>
</dbReference>
<accession>A0A6A6WHW9</accession>
<feature type="compositionally biased region" description="Basic and acidic residues" evidence="6">
    <location>
        <begin position="123"/>
        <end position="133"/>
    </location>
</feature>
<feature type="domain" description="Zn(2)-C6 fungal-type" evidence="7">
    <location>
        <begin position="19"/>
        <end position="51"/>
    </location>
</feature>
<dbReference type="EMBL" id="ML996566">
    <property type="protein sequence ID" value="KAF2761695.1"/>
    <property type="molecule type" value="Genomic_DNA"/>
</dbReference>
<keyword evidence="4" id="KW-0804">Transcription</keyword>
<dbReference type="Proteomes" id="UP000799437">
    <property type="component" value="Unassembled WGS sequence"/>
</dbReference>
<dbReference type="PROSITE" id="PS50048">
    <property type="entry name" value="ZN2_CY6_FUNGAL_2"/>
    <property type="match status" value="1"/>
</dbReference>
<keyword evidence="9" id="KW-1185">Reference proteome</keyword>
<dbReference type="PROSITE" id="PS00463">
    <property type="entry name" value="ZN2_CY6_FUNGAL_1"/>
    <property type="match status" value="1"/>
</dbReference>
<evidence type="ECO:0000256" key="1">
    <source>
        <dbReference type="ARBA" id="ARBA00004123"/>
    </source>
</evidence>
<dbReference type="InterPro" id="IPR051089">
    <property type="entry name" value="prtT"/>
</dbReference>
<dbReference type="PANTHER" id="PTHR31845">
    <property type="entry name" value="FINGER DOMAIN PROTEIN, PUTATIVE-RELATED"/>
    <property type="match status" value="1"/>
</dbReference>
<keyword evidence="2" id="KW-0805">Transcription regulation</keyword>
<comment type="subcellular location">
    <subcellularLocation>
        <location evidence="1">Nucleus</location>
    </subcellularLocation>
</comment>
<dbReference type="CDD" id="cd00067">
    <property type="entry name" value="GAL4"/>
    <property type="match status" value="1"/>
</dbReference>
<proteinExistence type="predicted"/>
<dbReference type="CDD" id="cd12148">
    <property type="entry name" value="fungal_TF_MHR"/>
    <property type="match status" value="1"/>
</dbReference>
<dbReference type="AlphaFoldDB" id="A0A6A6WHW9"/>
<dbReference type="PANTHER" id="PTHR31845:SF10">
    <property type="entry name" value="ZN(II)2CYS6 TRANSCRIPTION FACTOR (EUROFUNG)"/>
    <property type="match status" value="1"/>
</dbReference>
<evidence type="ECO:0000313" key="8">
    <source>
        <dbReference type="EMBL" id="KAF2761695.1"/>
    </source>
</evidence>
<evidence type="ECO:0000313" key="9">
    <source>
        <dbReference type="Proteomes" id="UP000799437"/>
    </source>
</evidence>
<dbReference type="GO" id="GO:0000976">
    <property type="term" value="F:transcription cis-regulatory region binding"/>
    <property type="evidence" value="ECO:0007669"/>
    <property type="project" value="TreeGrafter"/>
</dbReference>
<feature type="region of interest" description="Disordered" evidence="6">
    <location>
        <begin position="88"/>
        <end position="170"/>
    </location>
</feature>
<dbReference type="GO" id="GO:0005634">
    <property type="term" value="C:nucleus"/>
    <property type="evidence" value="ECO:0007669"/>
    <property type="project" value="UniProtKB-SubCell"/>
</dbReference>
<evidence type="ECO:0000256" key="3">
    <source>
        <dbReference type="ARBA" id="ARBA00023125"/>
    </source>
</evidence>
<keyword evidence="5" id="KW-0539">Nucleus</keyword>
<dbReference type="Gene3D" id="4.10.240.10">
    <property type="entry name" value="Zn(2)-C6 fungal-type DNA-binding domain"/>
    <property type="match status" value="1"/>
</dbReference>
<dbReference type="InterPro" id="IPR001138">
    <property type="entry name" value="Zn2Cys6_DnaBD"/>
</dbReference>
<sequence>MEPSLTPDEERHASRVSKACQRCRSLKARCLPSDQEGICQRCYKSRRECVWTDAQQRVRKARAPSRISQVEQKIDGLVARITERNVAEYPSPAATSSGEPSTPAALRPDRTPVLQASRTLRHARNESENDKGSEPPISLPDLSNMHSFGISADVPKPTNPHAKMPRKQDDRLRQGILAHADAEMLLEEYRAMAPSFPFVPVSSSVSIEDLRSQKPMLLFAIMTAASRKNRALQQVLEKRFRQEIALRTIVQPAKDITLLQSILVYLAWYHYYLDYALENGATIPHLCMSLTIELRLDPGFSAHMLGGSKGMPLTKSGAELREEQRTLLGCYFLCSIIASGYQRPNTFKRSRYMFESAQELSADKELEADHLLAPLVESRHIDDEIYAAFHGETPLPSDQIATQVYAWQTKLQAWKTELQHTNHRLLSLTIHPIEANLSLALLHSHSDPTPTLQACKSHLDTLLSTPAESYPLLSYPEWTTLPHTIMTLATLCIPSSTHPPDWLAAQAHDRVRLDLYLEALCFRAQSCSVYCPPDRPDVDYWAALKTVLVAVGRWYKKMVDAAGARDVPFRCPGRFMAGRVAARASSQHVNAGDALADTHPGLSMHDADLFADMDLWIDSGDFLGLGDVI</sequence>